<sequence length="264" mass="28980">MGWFGFGKKHKAEEEDEAQSQTSAVEQAEESEDEDERPAGDTGRGVDHGPWDVNDEDVVDYDNYLDIGAIYLPYMEGIELRIKANSQSGQILGATITYGHSSLELEAFAAPKTLGLWDTVRGDLCSGNSKAQEVEGTFGRELSMPVTVKGKELKTRIVGVDGPRWMLRGIFSGPAASEGDEKDKLDEYFSQIVVDRGEEPLAPRDLIPMHSPVTPQERAAALEGEEGEQDEAKIPDKPTGPFDSDQQTEVKTTLSRGPMFSEVR</sequence>
<evidence type="ECO:0000313" key="2">
    <source>
        <dbReference type="EMBL" id="BDR53188.1"/>
    </source>
</evidence>
<proteinExistence type="predicted"/>
<evidence type="ECO:0008006" key="4">
    <source>
        <dbReference type="Google" id="ProtNLM"/>
    </source>
</evidence>
<evidence type="ECO:0000313" key="3">
    <source>
        <dbReference type="Proteomes" id="UP001321766"/>
    </source>
</evidence>
<keyword evidence="3" id="KW-1185">Reference proteome</keyword>
<reference evidence="2 3" key="1">
    <citation type="journal article" date="2023" name="Microbiol. Spectr.">
        <title>Symbiosis of Carpenter Bees with Uncharacterized Lactic Acid Bacteria Showing NAD Auxotrophy.</title>
        <authorList>
            <person name="Kawasaki S."/>
            <person name="Ozawa K."/>
            <person name="Mori T."/>
            <person name="Yamamoto A."/>
            <person name="Ito M."/>
            <person name="Ohkuma M."/>
            <person name="Sakamoto M."/>
            <person name="Matsutani M."/>
        </authorList>
    </citation>
    <scope>NUCLEOTIDE SEQUENCE [LARGE SCALE GENOMIC DNA]</scope>
    <source>
        <strain evidence="2 3">Kim37-2</strain>
    </source>
</reference>
<dbReference type="InterPro" id="IPR022183">
    <property type="entry name" value="DUF3710"/>
</dbReference>
<dbReference type="EMBL" id="AP026798">
    <property type="protein sequence ID" value="BDR53188.1"/>
    <property type="molecule type" value="Genomic_DNA"/>
</dbReference>
<feature type="compositionally biased region" description="Polar residues" evidence="1">
    <location>
        <begin position="244"/>
        <end position="255"/>
    </location>
</feature>
<feature type="compositionally biased region" description="Acidic residues" evidence="1">
    <location>
        <begin position="27"/>
        <end position="36"/>
    </location>
</feature>
<gene>
    <name evidence="2" type="ORF">KIM372_10950</name>
</gene>
<feature type="region of interest" description="Disordered" evidence="1">
    <location>
        <begin position="1"/>
        <end position="53"/>
    </location>
</feature>
<dbReference type="Pfam" id="PF12502">
    <property type="entry name" value="DUF3710"/>
    <property type="match status" value="1"/>
</dbReference>
<protein>
    <recommendedName>
        <fullName evidence="4">DUF3710 domain-containing protein</fullName>
    </recommendedName>
</protein>
<name>A0ABM8B8S5_9BIFI</name>
<evidence type="ECO:0000256" key="1">
    <source>
        <dbReference type="SAM" id="MobiDB-lite"/>
    </source>
</evidence>
<accession>A0ABM8B8S5</accession>
<feature type="region of interest" description="Disordered" evidence="1">
    <location>
        <begin position="199"/>
        <end position="264"/>
    </location>
</feature>
<organism evidence="2 3">
    <name type="scientific">Bombiscardovia nodaiensis</name>
    <dbReference type="NCBI Taxonomy" id="2932181"/>
    <lineage>
        <taxon>Bacteria</taxon>
        <taxon>Bacillati</taxon>
        <taxon>Actinomycetota</taxon>
        <taxon>Actinomycetes</taxon>
        <taxon>Bifidobacteriales</taxon>
        <taxon>Bifidobacteriaceae</taxon>
        <taxon>Bombiscardovia</taxon>
    </lineage>
</organism>
<dbReference type="Proteomes" id="UP001321766">
    <property type="component" value="Chromosome"/>
</dbReference>